<dbReference type="PANTHER" id="PTHR21725:SF1">
    <property type="entry name" value="E3 UBIQUITIN-PROTEIN LIGASE UBR4"/>
    <property type="match status" value="1"/>
</dbReference>
<organism evidence="2 3">
    <name type="scientific">Cylicocyclus nassatus</name>
    <name type="common">Nematode worm</name>
    <dbReference type="NCBI Taxonomy" id="53992"/>
    <lineage>
        <taxon>Eukaryota</taxon>
        <taxon>Metazoa</taxon>
        <taxon>Ecdysozoa</taxon>
        <taxon>Nematoda</taxon>
        <taxon>Chromadorea</taxon>
        <taxon>Rhabditida</taxon>
        <taxon>Rhabditina</taxon>
        <taxon>Rhabditomorpha</taxon>
        <taxon>Strongyloidea</taxon>
        <taxon>Strongylidae</taxon>
        <taxon>Cylicocyclus</taxon>
    </lineage>
</organism>
<evidence type="ECO:0000313" key="2">
    <source>
        <dbReference type="EMBL" id="CAJ0607800.1"/>
    </source>
</evidence>
<evidence type="ECO:0000259" key="1">
    <source>
        <dbReference type="Pfam" id="PF24079"/>
    </source>
</evidence>
<dbReference type="Proteomes" id="UP001176961">
    <property type="component" value="Unassembled WGS sequence"/>
</dbReference>
<sequence>MAAYLVRVSNLPACSTAPQTEQKGLANNVRRRQAKYREVRDQHIMRAHIELLKEKYAQHSFNHQQLTEMVEIVSAIAATANQRTTLWRTICEEQPNWLLQLACRVADAVSCSVVDLLVSAIRETPGQQEENIYLADKIISEEENRCLLMMLLVRYLIVETVKLNSIKQEARFAANAMMLKLTCHYEISKVIVKLTDVKRNKMINCSVIANDTEVVLQLAIPVVTASLVIQFSELTESRQNQELHCPRCSSVVQPNPDLCEHCGENVFQRVKCRAINYDEKDPFLCQSCGFCKYAHMDISVVCRALPGVQPITTDIERASCVESMARLLCEMEQTRTQLGAGRALCESLWLQSRPIPPISFHVESPDAANAFIAEHPPINHQQVSSKYL</sequence>
<dbReference type="PANTHER" id="PTHR21725">
    <property type="entry name" value="E3 UBIQUITIN-PROTEIN LIGASE UBR4"/>
    <property type="match status" value="1"/>
</dbReference>
<gene>
    <name evidence="2" type="ORF">CYNAS_LOCUS19783</name>
</gene>
<dbReference type="InterPro" id="IPR056530">
    <property type="entry name" value="UBR4-like_dom"/>
</dbReference>
<accession>A0AA36HCM7</accession>
<comment type="caution">
    <text evidence="2">The sequence shown here is derived from an EMBL/GenBank/DDBJ whole genome shotgun (WGS) entry which is preliminary data.</text>
</comment>
<dbReference type="AlphaFoldDB" id="A0AA36HCM7"/>
<feature type="domain" description="E3 ubiquitin-protein ligase UBR4-like" evidence="1">
    <location>
        <begin position="296"/>
        <end position="382"/>
    </location>
</feature>
<reference evidence="2" key="1">
    <citation type="submission" date="2023-07" db="EMBL/GenBank/DDBJ databases">
        <authorList>
            <consortium name="CYATHOMIX"/>
        </authorList>
    </citation>
    <scope>NUCLEOTIDE SEQUENCE</scope>
    <source>
        <strain evidence="2">N/A</strain>
    </source>
</reference>
<keyword evidence="3" id="KW-1185">Reference proteome</keyword>
<dbReference type="Pfam" id="PF24079">
    <property type="entry name" value="UBR4"/>
    <property type="match status" value="1"/>
</dbReference>
<name>A0AA36HCM7_CYLNA</name>
<dbReference type="EMBL" id="CATQJL010000316">
    <property type="protein sequence ID" value="CAJ0607800.1"/>
    <property type="molecule type" value="Genomic_DNA"/>
</dbReference>
<evidence type="ECO:0000313" key="3">
    <source>
        <dbReference type="Proteomes" id="UP001176961"/>
    </source>
</evidence>
<dbReference type="InterPro" id="IPR045189">
    <property type="entry name" value="UBR4-like"/>
</dbReference>
<proteinExistence type="predicted"/>
<protein>
    <recommendedName>
        <fullName evidence="1">E3 ubiquitin-protein ligase UBR4-like domain-containing protein</fullName>
    </recommendedName>
</protein>